<protein>
    <submittedName>
        <fullName evidence="1">Uncharacterized protein</fullName>
    </submittedName>
</protein>
<organism evidence="1">
    <name type="scientific">uncultured Caudovirales phage</name>
    <dbReference type="NCBI Taxonomy" id="2100421"/>
    <lineage>
        <taxon>Viruses</taxon>
        <taxon>Duplodnaviria</taxon>
        <taxon>Heunggongvirae</taxon>
        <taxon>Uroviricota</taxon>
        <taxon>Caudoviricetes</taxon>
        <taxon>Peduoviridae</taxon>
        <taxon>Maltschvirus</taxon>
        <taxon>Maltschvirus maltsch</taxon>
    </lineage>
</organism>
<dbReference type="EMBL" id="LR797178">
    <property type="protein sequence ID" value="CAB4191745.1"/>
    <property type="molecule type" value="Genomic_DNA"/>
</dbReference>
<sequence>MSSNKEYAGLMPAFPCPNDAKTDEMGMMTLEEWSLSTGAFPEKVSGSRLVIVACDILDQRRKELWNLSDYRVSSVSGVSVHLMPKGG</sequence>
<proteinExistence type="predicted"/>
<name>A0A6J5RHE3_9CAUD</name>
<accession>A0A6J5RHE3</accession>
<reference evidence="1" key="1">
    <citation type="submission" date="2020-05" db="EMBL/GenBank/DDBJ databases">
        <authorList>
            <person name="Chiriac C."/>
            <person name="Salcher M."/>
            <person name="Ghai R."/>
            <person name="Kavagutti S V."/>
        </authorList>
    </citation>
    <scope>NUCLEOTIDE SEQUENCE</scope>
</reference>
<gene>
    <name evidence="1" type="ORF">UFOVP1229_118</name>
</gene>
<evidence type="ECO:0000313" key="1">
    <source>
        <dbReference type="EMBL" id="CAB4191745.1"/>
    </source>
</evidence>